<protein>
    <recommendedName>
        <fullName evidence="1">BioF2-like acetyltransferase domain-containing protein</fullName>
    </recommendedName>
</protein>
<comment type="caution">
    <text evidence="2">The sequence shown here is derived from an EMBL/GenBank/DDBJ whole genome shotgun (WGS) entry which is preliminary data.</text>
</comment>
<dbReference type="Pfam" id="PF13480">
    <property type="entry name" value="Acetyltransf_6"/>
    <property type="match status" value="1"/>
</dbReference>
<dbReference type="Proteomes" id="UP000271624">
    <property type="component" value="Unassembled WGS sequence"/>
</dbReference>
<gene>
    <name evidence="2" type="ORF">DSM106972_054070</name>
</gene>
<dbReference type="EMBL" id="RSCL01000014">
    <property type="protein sequence ID" value="RUT03099.1"/>
    <property type="molecule type" value="Genomic_DNA"/>
</dbReference>
<dbReference type="InterPro" id="IPR016181">
    <property type="entry name" value="Acyl_CoA_acyltransferase"/>
</dbReference>
<evidence type="ECO:0000259" key="1">
    <source>
        <dbReference type="Pfam" id="PF13480"/>
    </source>
</evidence>
<sequence length="357" mass="41040">MKAEIIDISNILWQDVLQQVRHDIYQLPEYLALEAKRTKTIPEALLITEGDKIFFVPYLLRNCNDVEEEFTLSDIFDIYSPYGYPGILVNQEAITSDFLNTAFKNFQDVLKSRGICSVFLRMHPILNEQLLETSLSSNFTLNGETVSINLTLSEPEIWAHTRKGHQSTINKCKRLGFTARTVSFSEYYTEFTAIYEETMNRVKANQSYYFDDDYFNQLLSLQDKLHLCIVEFEGEVICTSLFFESCGVVQAHLGGTKNDFLSQSPFNLLLHHARLWAKERGNEYLHIGGGIGGSTTDSLHTFKSGFSRQRHQFSTLRLVTDEEKFIHLVELRAKALENQPETLLKSGFFPAYRYTGN</sequence>
<dbReference type="RefSeq" id="WP_127083696.1">
    <property type="nucleotide sequence ID" value="NZ_RSCL01000014.1"/>
</dbReference>
<keyword evidence="3" id="KW-1185">Reference proteome</keyword>
<proteinExistence type="predicted"/>
<reference evidence="2" key="1">
    <citation type="submission" date="2018-12" db="EMBL/GenBank/DDBJ databases">
        <authorList>
            <person name="Will S."/>
            <person name="Neumann-Schaal M."/>
            <person name="Henke P."/>
        </authorList>
    </citation>
    <scope>NUCLEOTIDE SEQUENCE</scope>
    <source>
        <strain evidence="2">PCC 7102</strain>
    </source>
</reference>
<dbReference type="InterPro" id="IPR038740">
    <property type="entry name" value="BioF2-like_GNAT_dom"/>
</dbReference>
<dbReference type="AlphaFoldDB" id="A0A3S1AKL0"/>
<dbReference type="PANTHER" id="PTHR36174:SF1">
    <property type="entry name" value="LIPID II:GLYCINE GLYCYLTRANSFERASE"/>
    <property type="match status" value="1"/>
</dbReference>
<dbReference type="Gene3D" id="3.40.630.30">
    <property type="match status" value="1"/>
</dbReference>
<name>A0A3S1AKL0_9CYAN</name>
<dbReference type="SUPFAM" id="SSF55729">
    <property type="entry name" value="Acyl-CoA N-acyltransferases (Nat)"/>
    <property type="match status" value="1"/>
</dbReference>
<accession>A0A3S1AKL0</accession>
<evidence type="ECO:0000313" key="3">
    <source>
        <dbReference type="Proteomes" id="UP000271624"/>
    </source>
</evidence>
<dbReference type="InterPro" id="IPR050644">
    <property type="entry name" value="PG_Glycine_Bridge_Synth"/>
</dbReference>
<dbReference type="OrthoDB" id="9785911at2"/>
<organism evidence="2 3">
    <name type="scientific">Dulcicalothrix desertica PCC 7102</name>
    <dbReference type="NCBI Taxonomy" id="232991"/>
    <lineage>
        <taxon>Bacteria</taxon>
        <taxon>Bacillati</taxon>
        <taxon>Cyanobacteriota</taxon>
        <taxon>Cyanophyceae</taxon>
        <taxon>Nostocales</taxon>
        <taxon>Calotrichaceae</taxon>
        <taxon>Dulcicalothrix</taxon>
    </lineage>
</organism>
<dbReference type="PANTHER" id="PTHR36174">
    <property type="entry name" value="LIPID II:GLYCINE GLYCYLTRANSFERASE"/>
    <property type="match status" value="1"/>
</dbReference>
<reference evidence="2" key="2">
    <citation type="journal article" date="2019" name="Genome Biol. Evol.">
        <title>Day and night: Metabolic profiles and evolutionary relationships of six axenic non-marine cyanobacteria.</title>
        <authorList>
            <person name="Will S.E."/>
            <person name="Henke P."/>
            <person name="Boedeker C."/>
            <person name="Huang S."/>
            <person name="Brinkmann H."/>
            <person name="Rohde M."/>
            <person name="Jarek M."/>
            <person name="Friedl T."/>
            <person name="Seufert S."/>
            <person name="Schumacher M."/>
            <person name="Overmann J."/>
            <person name="Neumann-Schaal M."/>
            <person name="Petersen J."/>
        </authorList>
    </citation>
    <scope>NUCLEOTIDE SEQUENCE [LARGE SCALE GENOMIC DNA]</scope>
    <source>
        <strain evidence="2">PCC 7102</strain>
    </source>
</reference>
<evidence type="ECO:0000313" key="2">
    <source>
        <dbReference type="EMBL" id="RUT03099.1"/>
    </source>
</evidence>
<feature type="domain" description="BioF2-like acetyltransferase" evidence="1">
    <location>
        <begin position="161"/>
        <end position="290"/>
    </location>
</feature>